<evidence type="ECO:0000313" key="2">
    <source>
        <dbReference type="Proteomes" id="UP000194236"/>
    </source>
</evidence>
<keyword evidence="2" id="KW-1185">Reference proteome</keyword>
<dbReference type="EMBL" id="MUJZ01018695">
    <property type="protein sequence ID" value="OTF80342.1"/>
    <property type="molecule type" value="Genomic_DNA"/>
</dbReference>
<evidence type="ECO:0000313" key="1">
    <source>
        <dbReference type="EMBL" id="OTF80342.1"/>
    </source>
</evidence>
<dbReference type="AlphaFoldDB" id="A0A1Y3BHK4"/>
<proteinExistence type="predicted"/>
<name>A0A1Y3BHK4_EURMA</name>
<comment type="caution">
    <text evidence="1">The sequence shown here is derived from an EMBL/GenBank/DDBJ whole genome shotgun (WGS) entry which is preliminary data.</text>
</comment>
<reference evidence="1 2" key="1">
    <citation type="submission" date="2017-03" db="EMBL/GenBank/DDBJ databases">
        <title>Genome Survey of Euroglyphus maynei.</title>
        <authorList>
            <person name="Arlian L.G."/>
            <person name="Morgan M.S."/>
            <person name="Rider S.D."/>
        </authorList>
    </citation>
    <scope>NUCLEOTIDE SEQUENCE [LARGE SCALE GENOMIC DNA]</scope>
    <source>
        <strain evidence="1">Arlian Lab</strain>
        <tissue evidence="1">Whole body</tissue>
    </source>
</reference>
<gene>
    <name evidence="1" type="ORF">BLA29_012736</name>
</gene>
<organism evidence="1 2">
    <name type="scientific">Euroglyphus maynei</name>
    <name type="common">Mayne's house dust mite</name>
    <dbReference type="NCBI Taxonomy" id="6958"/>
    <lineage>
        <taxon>Eukaryota</taxon>
        <taxon>Metazoa</taxon>
        <taxon>Ecdysozoa</taxon>
        <taxon>Arthropoda</taxon>
        <taxon>Chelicerata</taxon>
        <taxon>Arachnida</taxon>
        <taxon>Acari</taxon>
        <taxon>Acariformes</taxon>
        <taxon>Sarcoptiformes</taxon>
        <taxon>Astigmata</taxon>
        <taxon>Psoroptidia</taxon>
        <taxon>Analgoidea</taxon>
        <taxon>Pyroglyphidae</taxon>
        <taxon>Pyroglyphinae</taxon>
        <taxon>Euroglyphus</taxon>
    </lineage>
</organism>
<accession>A0A1Y3BHK4</accession>
<dbReference type="Proteomes" id="UP000194236">
    <property type="component" value="Unassembled WGS sequence"/>
</dbReference>
<sequence length="70" mass="7725">MSKDDDSMVAVVVFIVTTGVVDTDVNAVWAKFNELVLTVEFVDDILESDVKTQTSILPDSVDMKDMLVDD</sequence>
<protein>
    <submittedName>
        <fullName evidence="1">Uncharacterized protein</fullName>
    </submittedName>
</protein>